<accession>M3DCS9</accession>
<evidence type="ECO:0000313" key="1">
    <source>
        <dbReference type="EMBL" id="EMF15614.1"/>
    </source>
</evidence>
<sequence>MQLMSYRHIPFWIRQRIAHTKWYIFVRVAILVEPAAFSDQSYHDAVILIAYALDDLRPWRKTFQPFGGISGIRGATPIKNQDNAMGIQSLTGLPSVNTAHNIGANGAESADYVL</sequence>
<keyword evidence="2" id="KW-1185">Reference proteome</keyword>
<protein>
    <submittedName>
        <fullName evidence="1">Uncharacterized protein</fullName>
    </submittedName>
</protein>
<dbReference type="Proteomes" id="UP000016931">
    <property type="component" value="Unassembled WGS sequence"/>
</dbReference>
<dbReference type="AlphaFoldDB" id="M3DCS9"/>
<reference evidence="1 2" key="1">
    <citation type="journal article" date="2012" name="PLoS Pathog.">
        <title>Diverse lifestyles and strategies of plant pathogenesis encoded in the genomes of eighteen Dothideomycetes fungi.</title>
        <authorList>
            <person name="Ohm R.A."/>
            <person name="Feau N."/>
            <person name="Henrissat B."/>
            <person name="Schoch C.L."/>
            <person name="Horwitz B.A."/>
            <person name="Barry K.W."/>
            <person name="Condon B.J."/>
            <person name="Copeland A.C."/>
            <person name="Dhillon B."/>
            <person name="Glaser F."/>
            <person name="Hesse C.N."/>
            <person name="Kosti I."/>
            <person name="LaButti K."/>
            <person name="Lindquist E.A."/>
            <person name="Lucas S."/>
            <person name="Salamov A.A."/>
            <person name="Bradshaw R.E."/>
            <person name="Ciuffetti L."/>
            <person name="Hamelin R.C."/>
            <person name="Kema G.H.J."/>
            <person name="Lawrence C."/>
            <person name="Scott J.A."/>
            <person name="Spatafora J.W."/>
            <person name="Turgeon B.G."/>
            <person name="de Wit P.J.G.M."/>
            <person name="Zhong S."/>
            <person name="Goodwin S.B."/>
            <person name="Grigoriev I.V."/>
        </authorList>
    </citation>
    <scope>NUCLEOTIDE SEQUENCE [LARGE SCALE GENOMIC DNA]</scope>
    <source>
        <strain evidence="1 2">SO2202</strain>
    </source>
</reference>
<dbReference type="GeneID" id="27898246"/>
<dbReference type="HOGENOM" id="CLU_2122611_0_0_1"/>
<proteinExistence type="predicted"/>
<evidence type="ECO:0000313" key="2">
    <source>
        <dbReference type="Proteomes" id="UP000016931"/>
    </source>
</evidence>
<name>M3DCS9_SPHMS</name>
<organism evidence="1 2">
    <name type="scientific">Sphaerulina musiva (strain SO2202)</name>
    <name type="common">Poplar stem canker fungus</name>
    <name type="synonym">Septoria musiva</name>
    <dbReference type="NCBI Taxonomy" id="692275"/>
    <lineage>
        <taxon>Eukaryota</taxon>
        <taxon>Fungi</taxon>
        <taxon>Dikarya</taxon>
        <taxon>Ascomycota</taxon>
        <taxon>Pezizomycotina</taxon>
        <taxon>Dothideomycetes</taxon>
        <taxon>Dothideomycetidae</taxon>
        <taxon>Mycosphaerellales</taxon>
        <taxon>Mycosphaerellaceae</taxon>
        <taxon>Sphaerulina</taxon>
    </lineage>
</organism>
<dbReference type="EMBL" id="KB456261">
    <property type="protein sequence ID" value="EMF15614.1"/>
    <property type="molecule type" value="Genomic_DNA"/>
</dbReference>
<gene>
    <name evidence="1" type="ORF">SEPMUDRAFT_114702</name>
</gene>
<dbReference type="RefSeq" id="XP_016763735.1">
    <property type="nucleotide sequence ID" value="XM_016901109.1"/>
</dbReference>
<dbReference type="OrthoDB" id="337038at2759"/>